<sequence>MCTTGVLCRGICGRTRVLDGEQHFDTDISNVLPTIKDGVDTVAEPTFSAVDALHGTMTLP</sequence>
<accession>A0A1X7VV21</accession>
<evidence type="ECO:0000313" key="1">
    <source>
        <dbReference type="EnsemblMetazoa" id="Aqu2.1.43248_001"/>
    </source>
</evidence>
<proteinExistence type="predicted"/>
<name>A0A1X7VV21_AMPQE</name>
<reference evidence="1" key="1">
    <citation type="submission" date="2017-05" db="UniProtKB">
        <authorList>
            <consortium name="EnsemblMetazoa"/>
        </authorList>
    </citation>
    <scope>IDENTIFICATION</scope>
</reference>
<organism evidence="1">
    <name type="scientific">Amphimedon queenslandica</name>
    <name type="common">Sponge</name>
    <dbReference type="NCBI Taxonomy" id="400682"/>
    <lineage>
        <taxon>Eukaryota</taxon>
        <taxon>Metazoa</taxon>
        <taxon>Porifera</taxon>
        <taxon>Demospongiae</taxon>
        <taxon>Heteroscleromorpha</taxon>
        <taxon>Haplosclerida</taxon>
        <taxon>Niphatidae</taxon>
        <taxon>Amphimedon</taxon>
    </lineage>
</organism>
<protein>
    <submittedName>
        <fullName evidence="1">Uncharacterized protein</fullName>
    </submittedName>
</protein>
<dbReference type="InParanoid" id="A0A1X7VV21"/>
<dbReference type="AlphaFoldDB" id="A0A1X7VV21"/>
<dbReference type="EnsemblMetazoa" id="Aqu2.1.43248_001">
    <property type="protein sequence ID" value="Aqu2.1.43248_001"/>
    <property type="gene ID" value="Aqu2.1.43248"/>
</dbReference>